<sequence>MSHGANPRNGSPGLFTSSPGAAKNTDPSRHAQFYSDLVPGMIPVALLGSAVYLVSQGMRLLQASLSHEKYLEQAEARVKELEVEIETLMHAQAHGQDASSGAHSDPSNGICPLA</sequence>
<organism evidence="4 5">
    <name type="scientific">Postia placenta MAD-698-R-SB12</name>
    <dbReference type="NCBI Taxonomy" id="670580"/>
    <lineage>
        <taxon>Eukaryota</taxon>
        <taxon>Fungi</taxon>
        <taxon>Dikarya</taxon>
        <taxon>Basidiomycota</taxon>
        <taxon>Agaricomycotina</taxon>
        <taxon>Agaricomycetes</taxon>
        <taxon>Polyporales</taxon>
        <taxon>Adustoporiaceae</taxon>
        <taxon>Rhodonia</taxon>
    </lineage>
</organism>
<keyword evidence="3" id="KW-0812">Transmembrane</keyword>
<feature type="compositionally biased region" description="Polar residues" evidence="2">
    <location>
        <begin position="97"/>
        <end position="107"/>
    </location>
</feature>
<reference evidence="4 5" key="1">
    <citation type="submission" date="2017-04" db="EMBL/GenBank/DDBJ databases">
        <title>Genome Sequence of the Model Brown-Rot Fungus Postia placenta SB12.</title>
        <authorList>
            <consortium name="DOE Joint Genome Institute"/>
            <person name="Gaskell J."/>
            <person name="Kersten P."/>
            <person name="Larrondo L.F."/>
            <person name="Canessa P."/>
            <person name="Martinez D."/>
            <person name="Hibbett D."/>
            <person name="Schmoll M."/>
            <person name="Kubicek C.P."/>
            <person name="Martinez A.T."/>
            <person name="Yadav J."/>
            <person name="Master E."/>
            <person name="Magnuson J.K."/>
            <person name="James T."/>
            <person name="Yaver D."/>
            <person name="Berka R."/>
            <person name="Labutti K."/>
            <person name="Lipzen A."/>
            <person name="Aerts A."/>
            <person name="Barry K."/>
            <person name="Henrissat B."/>
            <person name="Blanchette R."/>
            <person name="Grigoriev I."/>
            <person name="Cullen D."/>
        </authorList>
    </citation>
    <scope>NUCLEOTIDE SEQUENCE [LARGE SCALE GENOMIC DNA]</scope>
    <source>
        <strain evidence="4 5">MAD-698-R-SB12</strain>
    </source>
</reference>
<dbReference type="AlphaFoldDB" id="A0A1X6MSM5"/>
<feature type="region of interest" description="Disordered" evidence="2">
    <location>
        <begin position="1"/>
        <end position="28"/>
    </location>
</feature>
<dbReference type="RefSeq" id="XP_024336006.1">
    <property type="nucleotide sequence ID" value="XM_024479547.1"/>
</dbReference>
<feature type="region of interest" description="Disordered" evidence="2">
    <location>
        <begin position="92"/>
        <end position="114"/>
    </location>
</feature>
<keyword evidence="1" id="KW-0175">Coiled coil</keyword>
<proteinExistence type="predicted"/>
<keyword evidence="3" id="KW-1133">Transmembrane helix</keyword>
<protein>
    <submittedName>
        <fullName evidence="4">Uncharacterized protein</fullName>
    </submittedName>
</protein>
<evidence type="ECO:0000313" key="5">
    <source>
        <dbReference type="Proteomes" id="UP000194127"/>
    </source>
</evidence>
<dbReference type="OrthoDB" id="3359404at2759"/>
<evidence type="ECO:0000256" key="3">
    <source>
        <dbReference type="SAM" id="Phobius"/>
    </source>
</evidence>
<keyword evidence="3" id="KW-0472">Membrane</keyword>
<name>A0A1X6MSM5_9APHY</name>
<dbReference type="Proteomes" id="UP000194127">
    <property type="component" value="Unassembled WGS sequence"/>
</dbReference>
<evidence type="ECO:0000256" key="1">
    <source>
        <dbReference type="SAM" id="Coils"/>
    </source>
</evidence>
<feature type="transmembrane region" description="Helical" evidence="3">
    <location>
        <begin position="37"/>
        <end position="55"/>
    </location>
</feature>
<dbReference type="EMBL" id="KZ110602">
    <property type="protein sequence ID" value="OSX59212.1"/>
    <property type="molecule type" value="Genomic_DNA"/>
</dbReference>
<keyword evidence="5" id="KW-1185">Reference proteome</keyword>
<evidence type="ECO:0000313" key="4">
    <source>
        <dbReference type="EMBL" id="OSX59212.1"/>
    </source>
</evidence>
<gene>
    <name evidence="4" type="ORF">POSPLADRAFT_1048554</name>
</gene>
<evidence type="ECO:0000256" key="2">
    <source>
        <dbReference type="SAM" id="MobiDB-lite"/>
    </source>
</evidence>
<dbReference type="GeneID" id="36324497"/>
<feature type="coiled-coil region" evidence="1">
    <location>
        <begin position="64"/>
        <end position="91"/>
    </location>
</feature>
<accession>A0A1X6MSM5</accession>